<accession>A0A822YVG8</accession>
<comment type="caution">
    <text evidence="1">The sequence shown here is derived from an EMBL/GenBank/DDBJ whole genome shotgun (WGS) entry which is preliminary data.</text>
</comment>
<sequence>MNKKSKNHVSMNNVLVELNYIEGLDHNDYLKLYEVFEKPDAREWFMNMFVNLRKNWVFSVLNR</sequence>
<protein>
    <submittedName>
        <fullName evidence="1">Uncharacterized protein</fullName>
    </submittedName>
</protein>
<gene>
    <name evidence="1" type="ORF">HUJ06_006029</name>
</gene>
<evidence type="ECO:0000313" key="1">
    <source>
        <dbReference type="EMBL" id="DAD35389.1"/>
    </source>
</evidence>
<dbReference type="AlphaFoldDB" id="A0A822YVG8"/>
<name>A0A822YVG8_NELNU</name>
<keyword evidence="2" id="KW-1185">Reference proteome</keyword>
<organism evidence="1 2">
    <name type="scientific">Nelumbo nucifera</name>
    <name type="common">Sacred lotus</name>
    <dbReference type="NCBI Taxonomy" id="4432"/>
    <lineage>
        <taxon>Eukaryota</taxon>
        <taxon>Viridiplantae</taxon>
        <taxon>Streptophyta</taxon>
        <taxon>Embryophyta</taxon>
        <taxon>Tracheophyta</taxon>
        <taxon>Spermatophyta</taxon>
        <taxon>Magnoliopsida</taxon>
        <taxon>Proteales</taxon>
        <taxon>Nelumbonaceae</taxon>
        <taxon>Nelumbo</taxon>
    </lineage>
</organism>
<proteinExistence type="predicted"/>
<dbReference type="Proteomes" id="UP000607653">
    <property type="component" value="Unassembled WGS sequence"/>
</dbReference>
<dbReference type="EMBL" id="DUZY01000004">
    <property type="protein sequence ID" value="DAD35389.1"/>
    <property type="molecule type" value="Genomic_DNA"/>
</dbReference>
<evidence type="ECO:0000313" key="2">
    <source>
        <dbReference type="Proteomes" id="UP000607653"/>
    </source>
</evidence>
<reference evidence="1 2" key="1">
    <citation type="journal article" date="2020" name="Mol. Biol. Evol.">
        <title>Distinct Expression and Methylation Patterns for Genes with Different Fates following a Single Whole-Genome Duplication in Flowering Plants.</title>
        <authorList>
            <person name="Shi T."/>
            <person name="Rahmani R.S."/>
            <person name="Gugger P.F."/>
            <person name="Wang M."/>
            <person name="Li H."/>
            <person name="Zhang Y."/>
            <person name="Li Z."/>
            <person name="Wang Q."/>
            <person name="Van de Peer Y."/>
            <person name="Marchal K."/>
            <person name="Chen J."/>
        </authorList>
    </citation>
    <scope>NUCLEOTIDE SEQUENCE [LARGE SCALE GENOMIC DNA]</scope>
    <source>
        <tissue evidence="1">Leaf</tissue>
    </source>
</reference>